<protein>
    <submittedName>
        <fullName evidence="2">Uncharacterized protein</fullName>
    </submittedName>
</protein>
<feature type="transmembrane region" description="Helical" evidence="1">
    <location>
        <begin position="58"/>
        <end position="81"/>
    </location>
</feature>
<proteinExistence type="predicted"/>
<dbReference type="OrthoDB" id="7854925at2"/>
<reference evidence="2 3" key="1">
    <citation type="submission" date="2018-12" db="EMBL/GenBank/DDBJ databases">
        <authorList>
            <person name="Criscuolo A."/>
        </authorList>
    </citation>
    <scope>NUCLEOTIDE SEQUENCE [LARGE SCALE GENOMIC DNA]</scope>
    <source>
        <strain evidence="2">ACIP1116241</strain>
    </source>
</reference>
<evidence type="ECO:0000313" key="2">
    <source>
        <dbReference type="EMBL" id="VDS07875.1"/>
    </source>
</evidence>
<feature type="transmembrane region" description="Helical" evidence="1">
    <location>
        <begin position="90"/>
        <end position="112"/>
    </location>
</feature>
<dbReference type="EMBL" id="UZWE01000024">
    <property type="protein sequence ID" value="VDS07875.1"/>
    <property type="molecule type" value="Genomic_DNA"/>
</dbReference>
<keyword evidence="1" id="KW-0472">Membrane</keyword>
<feature type="transmembrane region" description="Helical" evidence="1">
    <location>
        <begin position="31"/>
        <end position="52"/>
    </location>
</feature>
<name>A0A3S4GPP0_9RHOB</name>
<keyword evidence="1" id="KW-0812">Transmembrane</keyword>
<organism evidence="2 3">
    <name type="scientific">Paracoccus haematequi</name>
    <dbReference type="NCBI Taxonomy" id="2491866"/>
    <lineage>
        <taxon>Bacteria</taxon>
        <taxon>Pseudomonadati</taxon>
        <taxon>Pseudomonadota</taxon>
        <taxon>Alphaproteobacteria</taxon>
        <taxon>Rhodobacterales</taxon>
        <taxon>Paracoccaceae</taxon>
        <taxon>Paracoccus</taxon>
    </lineage>
</organism>
<evidence type="ECO:0000256" key="1">
    <source>
        <dbReference type="SAM" id="Phobius"/>
    </source>
</evidence>
<feature type="transmembrane region" description="Helical" evidence="1">
    <location>
        <begin position="118"/>
        <end position="141"/>
    </location>
</feature>
<sequence length="171" mass="18019">MQPATERSDLPDPAARPDPARSHLMRLERHALVLAVWLPLGFLALALFHRGFAGFGAAWLAAGFGAVLAAFVLHVIVNAVLGTWFNGREVAVGAGAFALAVLALALFSLLSPGFAGSFFLPVAGGLIVLAAAVVIAMVTAFGPRGAFERFDIIRDNNPRDGSRLPHRGGRR</sequence>
<dbReference type="AlphaFoldDB" id="A0A3S4GPP0"/>
<keyword evidence="1" id="KW-1133">Transmembrane helix</keyword>
<gene>
    <name evidence="2" type="ORF">PARHAE_01054</name>
</gene>
<dbReference type="RefSeq" id="WP_126153564.1">
    <property type="nucleotide sequence ID" value="NZ_UZWE01000024.1"/>
</dbReference>
<keyword evidence="3" id="KW-1185">Reference proteome</keyword>
<accession>A0A3S4GPP0</accession>
<dbReference type="Proteomes" id="UP000270743">
    <property type="component" value="Unassembled WGS sequence"/>
</dbReference>
<evidence type="ECO:0000313" key="3">
    <source>
        <dbReference type="Proteomes" id="UP000270743"/>
    </source>
</evidence>